<protein>
    <submittedName>
        <fullName evidence="7">Recombinase</fullName>
    </submittedName>
</protein>
<dbReference type="Gene3D" id="1.10.443.10">
    <property type="entry name" value="Intergrase catalytic core"/>
    <property type="match status" value="1"/>
</dbReference>
<dbReference type="PROSITE" id="PS51898">
    <property type="entry name" value="TYR_RECOMBINASE"/>
    <property type="match status" value="1"/>
</dbReference>
<dbReference type="GO" id="GO:0003677">
    <property type="term" value="F:DNA binding"/>
    <property type="evidence" value="ECO:0007669"/>
    <property type="project" value="UniProtKB-UniRule"/>
</dbReference>
<dbReference type="SUPFAM" id="SSF56349">
    <property type="entry name" value="DNA breaking-rejoining enzymes"/>
    <property type="match status" value="1"/>
</dbReference>
<gene>
    <name evidence="7" type="ORF">ENW66_09895</name>
</gene>
<evidence type="ECO:0000256" key="4">
    <source>
        <dbReference type="PROSITE-ProRule" id="PRU01248"/>
    </source>
</evidence>
<keyword evidence="1" id="KW-0229">DNA integration</keyword>
<proteinExistence type="predicted"/>
<dbReference type="InterPro" id="IPR002104">
    <property type="entry name" value="Integrase_catalytic"/>
</dbReference>
<organism evidence="7">
    <name type="scientific">Archaeoglobus fulgidus</name>
    <dbReference type="NCBI Taxonomy" id="2234"/>
    <lineage>
        <taxon>Archaea</taxon>
        <taxon>Methanobacteriati</taxon>
        <taxon>Methanobacteriota</taxon>
        <taxon>Archaeoglobi</taxon>
        <taxon>Archaeoglobales</taxon>
        <taxon>Archaeoglobaceae</taxon>
        <taxon>Archaeoglobus</taxon>
    </lineage>
</organism>
<feature type="domain" description="Core-binding (CB)" evidence="6">
    <location>
        <begin position="9"/>
        <end position="94"/>
    </location>
</feature>
<dbReference type="InterPro" id="IPR013762">
    <property type="entry name" value="Integrase-like_cat_sf"/>
</dbReference>
<accession>A0A7C3MBL8</accession>
<evidence type="ECO:0000259" key="6">
    <source>
        <dbReference type="PROSITE" id="PS51900"/>
    </source>
</evidence>
<dbReference type="GO" id="GO:0015074">
    <property type="term" value="P:DNA integration"/>
    <property type="evidence" value="ECO:0007669"/>
    <property type="project" value="UniProtKB-KW"/>
</dbReference>
<evidence type="ECO:0000256" key="1">
    <source>
        <dbReference type="ARBA" id="ARBA00022908"/>
    </source>
</evidence>
<dbReference type="Pfam" id="PF00589">
    <property type="entry name" value="Phage_integrase"/>
    <property type="match status" value="1"/>
</dbReference>
<dbReference type="InterPro" id="IPR044068">
    <property type="entry name" value="CB"/>
</dbReference>
<dbReference type="InterPro" id="IPR010998">
    <property type="entry name" value="Integrase_recombinase_N"/>
</dbReference>
<dbReference type="Pfam" id="PF02899">
    <property type="entry name" value="Phage_int_SAM_1"/>
    <property type="match status" value="1"/>
</dbReference>
<dbReference type="PANTHER" id="PTHR30349">
    <property type="entry name" value="PHAGE INTEGRASE-RELATED"/>
    <property type="match status" value="1"/>
</dbReference>
<dbReference type="InterPro" id="IPR004107">
    <property type="entry name" value="Integrase_SAM-like_N"/>
</dbReference>
<evidence type="ECO:0000256" key="3">
    <source>
        <dbReference type="ARBA" id="ARBA00023172"/>
    </source>
</evidence>
<dbReference type="Gene3D" id="1.10.150.130">
    <property type="match status" value="1"/>
</dbReference>
<sequence length="316" mass="37774">MEMERLKRIEIKSLIQEFCEDCRLRGMTEESIRRYRSSLLVFAEFLEREGASLEKVDTQVLKSFLHYIKYERGVKHKTIENYFSALSAFYDYLVFEEIAEANIILPFRKRYLRRYKEDFDKASRKLLSIEEMSRLVNSILDPRDKAIVLLLAKTGMRRGELLRIDVDDINWEDCSINLKPTPKRSNRVVFFDEECALALKRWLKVREKLKPKTRALFVSYQTLERLSRNGVWNAVVKYAKRLGFHNPDSRRLEDHFGPHCFRHWFTTWLLRNGMPREYVKELRGDKRGEAVDIYHHIDREELRRAYLACIPKLGVV</sequence>
<dbReference type="PANTHER" id="PTHR30349:SF92">
    <property type="entry name" value="SITE-SPECIFIC RECOMBINASE"/>
    <property type="match status" value="1"/>
</dbReference>
<keyword evidence="2 4" id="KW-0238">DNA-binding</keyword>
<dbReference type="EMBL" id="DTLB01000052">
    <property type="protein sequence ID" value="HFW33238.1"/>
    <property type="molecule type" value="Genomic_DNA"/>
</dbReference>
<dbReference type="AlphaFoldDB" id="A0A7C3MBL8"/>
<evidence type="ECO:0000256" key="2">
    <source>
        <dbReference type="ARBA" id="ARBA00023125"/>
    </source>
</evidence>
<dbReference type="InterPro" id="IPR011010">
    <property type="entry name" value="DNA_brk_join_enz"/>
</dbReference>
<evidence type="ECO:0000259" key="5">
    <source>
        <dbReference type="PROSITE" id="PS51898"/>
    </source>
</evidence>
<comment type="caution">
    <text evidence="7">The sequence shown here is derived from an EMBL/GenBank/DDBJ whole genome shotgun (WGS) entry which is preliminary data.</text>
</comment>
<reference evidence="7" key="1">
    <citation type="journal article" date="2020" name="mSystems">
        <title>Genome- and Community-Level Interaction Insights into Carbon Utilization and Element Cycling Functions of Hydrothermarchaeota in Hydrothermal Sediment.</title>
        <authorList>
            <person name="Zhou Z."/>
            <person name="Liu Y."/>
            <person name="Xu W."/>
            <person name="Pan J."/>
            <person name="Luo Z.H."/>
            <person name="Li M."/>
        </authorList>
    </citation>
    <scope>NUCLEOTIDE SEQUENCE [LARGE SCALE GENOMIC DNA]</scope>
    <source>
        <strain evidence="7">SpSt-87</strain>
    </source>
</reference>
<dbReference type="InterPro" id="IPR050090">
    <property type="entry name" value="Tyrosine_recombinase_XerCD"/>
</dbReference>
<name>A0A7C3MBL8_ARCFL</name>
<dbReference type="PROSITE" id="PS51900">
    <property type="entry name" value="CB"/>
    <property type="match status" value="1"/>
</dbReference>
<dbReference type="CDD" id="cd00397">
    <property type="entry name" value="DNA_BRE_C"/>
    <property type="match status" value="1"/>
</dbReference>
<keyword evidence="3" id="KW-0233">DNA recombination</keyword>
<dbReference type="GO" id="GO:0006310">
    <property type="term" value="P:DNA recombination"/>
    <property type="evidence" value="ECO:0007669"/>
    <property type="project" value="UniProtKB-KW"/>
</dbReference>
<evidence type="ECO:0000313" key="7">
    <source>
        <dbReference type="EMBL" id="HFW33238.1"/>
    </source>
</evidence>
<feature type="domain" description="Tyr recombinase" evidence="5">
    <location>
        <begin position="122"/>
        <end position="307"/>
    </location>
</feature>